<evidence type="ECO:0000313" key="2">
    <source>
        <dbReference type="EMBL" id="SDE44311.1"/>
    </source>
</evidence>
<accession>A0A1G7CYG0</accession>
<keyword evidence="2" id="KW-0346">Stress response</keyword>
<organism evidence="2 3">
    <name type="scientific">Ulvibacter litoralis</name>
    <dbReference type="NCBI Taxonomy" id="227084"/>
    <lineage>
        <taxon>Bacteria</taxon>
        <taxon>Pseudomonadati</taxon>
        <taxon>Bacteroidota</taxon>
        <taxon>Flavobacteriia</taxon>
        <taxon>Flavobacteriales</taxon>
        <taxon>Flavobacteriaceae</taxon>
        <taxon>Ulvibacter</taxon>
    </lineage>
</organism>
<dbReference type="PANTHER" id="PTHR35535">
    <property type="entry name" value="HEAT SHOCK PROTEIN HSLJ"/>
    <property type="match status" value="1"/>
</dbReference>
<dbReference type="AlphaFoldDB" id="A0A1G7CYG0"/>
<dbReference type="OrthoDB" id="880459at2"/>
<dbReference type="STRING" id="227084.SAMN05421855_101644"/>
<dbReference type="PANTHER" id="PTHR35535:SF1">
    <property type="entry name" value="HEAT SHOCK PROTEIN HSLJ"/>
    <property type="match status" value="1"/>
</dbReference>
<keyword evidence="3" id="KW-1185">Reference proteome</keyword>
<reference evidence="2 3" key="1">
    <citation type="submission" date="2016-10" db="EMBL/GenBank/DDBJ databases">
        <authorList>
            <person name="de Groot N.N."/>
        </authorList>
    </citation>
    <scope>NUCLEOTIDE SEQUENCE [LARGE SCALE GENOMIC DNA]</scope>
    <source>
        <strain evidence="2 3">DSM 16195</strain>
    </source>
</reference>
<dbReference type="RefSeq" id="WP_093140415.1">
    <property type="nucleotide sequence ID" value="NZ_BMWO01000001.1"/>
</dbReference>
<feature type="domain" description="DUF306" evidence="1">
    <location>
        <begin position="37"/>
        <end position="134"/>
    </location>
</feature>
<dbReference type="Proteomes" id="UP000199321">
    <property type="component" value="Unassembled WGS sequence"/>
</dbReference>
<protein>
    <submittedName>
        <fullName evidence="2">Heat shock protein HslJ</fullName>
    </submittedName>
</protein>
<evidence type="ECO:0000259" key="1">
    <source>
        <dbReference type="Pfam" id="PF03724"/>
    </source>
</evidence>
<dbReference type="InterPro" id="IPR038670">
    <property type="entry name" value="HslJ-like_sf"/>
</dbReference>
<dbReference type="InterPro" id="IPR005184">
    <property type="entry name" value="DUF306_Meta_HslJ"/>
</dbReference>
<dbReference type="PROSITE" id="PS51257">
    <property type="entry name" value="PROKAR_LIPOPROTEIN"/>
    <property type="match status" value="1"/>
</dbReference>
<dbReference type="Pfam" id="PF03724">
    <property type="entry name" value="META"/>
    <property type="match status" value="1"/>
</dbReference>
<dbReference type="EMBL" id="FNBA01000001">
    <property type="protein sequence ID" value="SDE44311.1"/>
    <property type="molecule type" value="Genomic_DNA"/>
</dbReference>
<dbReference type="InterPro" id="IPR053147">
    <property type="entry name" value="Hsp_HslJ-like"/>
</dbReference>
<proteinExistence type="predicted"/>
<sequence>MKQFAIFNIIILSLLASGCNSTKNKIGAAAVSDLEGSFTVTESEETTSKAETITFTLSPKKKTIKGTTGCNSFFGRFEIDVYAINFLEIAASERYCSEPIMDAERLFLNALRQTGSYAIKNGTLLLYSKTDRSVVLKAVKDQNTEVN</sequence>
<evidence type="ECO:0000313" key="3">
    <source>
        <dbReference type="Proteomes" id="UP000199321"/>
    </source>
</evidence>
<name>A0A1G7CYG0_9FLAO</name>
<gene>
    <name evidence="2" type="ORF">SAMN05421855_101644</name>
</gene>
<dbReference type="Gene3D" id="2.40.128.270">
    <property type="match status" value="1"/>
</dbReference>